<dbReference type="Gene3D" id="1.25.40.920">
    <property type="entry name" value="TRAP transporter T-component"/>
    <property type="match status" value="1"/>
</dbReference>
<dbReference type="EMBL" id="CZQC01000067">
    <property type="protein sequence ID" value="CUS42537.1"/>
    <property type="molecule type" value="Genomic_DNA"/>
</dbReference>
<dbReference type="Pfam" id="PF16811">
    <property type="entry name" value="TAtT"/>
    <property type="match status" value="1"/>
</dbReference>
<dbReference type="InterPro" id="IPR038537">
    <property type="entry name" value="TatT_sf"/>
</dbReference>
<evidence type="ECO:0000313" key="1">
    <source>
        <dbReference type="EMBL" id="CUS42537.1"/>
    </source>
</evidence>
<dbReference type="AlphaFoldDB" id="A0A160TGA6"/>
<gene>
    <name evidence="1" type="ORF">MGWOODY_Tha1860</name>
</gene>
<organism evidence="1">
    <name type="scientific">hydrothermal vent metagenome</name>
    <dbReference type="NCBI Taxonomy" id="652676"/>
    <lineage>
        <taxon>unclassified sequences</taxon>
        <taxon>metagenomes</taxon>
        <taxon>ecological metagenomes</taxon>
    </lineage>
</organism>
<sequence>MAACSVGRLPNNLSRSMMNQDDPAVVAAGAPAYLLLLDALVLTYPDDEDFLLAASRLYGAYAGVFAQDEEQAKSMAEKAMTYARRALCEYDDDACRLVDGPADALNNALYSDYDSDDIAVFYAFASAWAGWIQANTDDWNAIAQLSKVTTLMTWVASHDPAYDNATVQVYLGVLETQLPPSLGGKPEAGRAHFERAIELTDGHNLMAKVLFAKQYARLMFEQELHDRLLQETLSTDPHFEGLTLINRLAQRQAHILLAESADYFE</sequence>
<accession>A0A160TGA6</accession>
<protein>
    <submittedName>
        <fullName evidence="1">Uncharacterized protein</fullName>
    </submittedName>
</protein>
<proteinExistence type="predicted"/>
<reference evidence="1" key="1">
    <citation type="submission" date="2015-10" db="EMBL/GenBank/DDBJ databases">
        <authorList>
            <person name="Gilbert D.G."/>
        </authorList>
    </citation>
    <scope>NUCLEOTIDE SEQUENCE</scope>
</reference>
<name>A0A160TGA6_9ZZZZ</name>
<dbReference type="InterPro" id="IPR031823">
    <property type="entry name" value="TatT"/>
</dbReference>